<accession>A0A7W1WZW0</accession>
<organism evidence="6 7">
    <name type="scientific">Marinobacterium marinum</name>
    <dbReference type="NCBI Taxonomy" id="2756129"/>
    <lineage>
        <taxon>Bacteria</taxon>
        <taxon>Pseudomonadati</taxon>
        <taxon>Pseudomonadota</taxon>
        <taxon>Gammaproteobacteria</taxon>
        <taxon>Oceanospirillales</taxon>
        <taxon>Oceanospirillaceae</taxon>
        <taxon>Marinobacterium</taxon>
    </lineage>
</organism>
<keyword evidence="7" id="KW-1185">Reference proteome</keyword>
<dbReference type="SUPFAM" id="SSF47413">
    <property type="entry name" value="lambda repressor-like DNA-binding domains"/>
    <property type="match status" value="1"/>
</dbReference>
<dbReference type="PANTHER" id="PTHR30146:SF109">
    <property type="entry name" value="HTH-TYPE TRANSCRIPTIONAL REGULATOR GALS"/>
    <property type="match status" value="1"/>
</dbReference>
<evidence type="ECO:0000313" key="6">
    <source>
        <dbReference type="EMBL" id="MBA4503267.1"/>
    </source>
</evidence>
<sequence>MVKPVTIKDIAQHCGLSVATVSRVVNGKGAVRAETVEKVEAAIQALGYRPSMAARALKSASSMTLGVIIPSLTNPVFAETAAGLQQRARELGYTPLILSSDYDDALELGAVENLLAYQVDGILLTVNDAAASAALQRLDEAGFPYCLMHNVPRHRVAGYIGVDNFRAAAEVAERILAQGHTRIGMISGEFIRTDRARDRHAGFLAGLKYAGVALAQLVQVDPVNATGLQQALTAVYEQSEESPTAWFCSNDLLALAAIAQLERMGKRVPDEISIVGFDGIQAGALRAPALTSIRTPNLEIGSAAVDLLLTQLNDTSSGTGRKLGYQLVAGGTLAETSVIRDGSTPGKTQDTPFQLFNESKDDA</sequence>
<dbReference type="GO" id="GO:0000976">
    <property type="term" value="F:transcription cis-regulatory region binding"/>
    <property type="evidence" value="ECO:0007669"/>
    <property type="project" value="TreeGrafter"/>
</dbReference>
<dbReference type="InterPro" id="IPR046335">
    <property type="entry name" value="LacI/GalR-like_sensor"/>
</dbReference>
<reference evidence="6 7" key="1">
    <citation type="submission" date="2020-07" db="EMBL/GenBank/DDBJ databases">
        <title>Bacterium isolated from marien macroalgae.</title>
        <authorList>
            <person name="Zhu K."/>
            <person name="Lu D."/>
            <person name="Du Z."/>
        </authorList>
    </citation>
    <scope>NUCLEOTIDE SEQUENCE [LARGE SCALE GENOMIC DNA]</scope>
    <source>
        <strain evidence="6 7">3-1745</strain>
    </source>
</reference>
<evidence type="ECO:0000313" key="7">
    <source>
        <dbReference type="Proteomes" id="UP000538931"/>
    </source>
</evidence>
<dbReference type="PROSITE" id="PS50932">
    <property type="entry name" value="HTH_LACI_2"/>
    <property type="match status" value="1"/>
</dbReference>
<evidence type="ECO:0000256" key="1">
    <source>
        <dbReference type="ARBA" id="ARBA00023015"/>
    </source>
</evidence>
<dbReference type="InterPro" id="IPR028082">
    <property type="entry name" value="Peripla_BP_I"/>
</dbReference>
<proteinExistence type="predicted"/>
<comment type="caution">
    <text evidence="6">The sequence shown here is derived from an EMBL/GenBank/DDBJ whole genome shotgun (WGS) entry which is preliminary data.</text>
</comment>
<dbReference type="EMBL" id="JACEMT010000052">
    <property type="protein sequence ID" value="MBA4503267.1"/>
    <property type="molecule type" value="Genomic_DNA"/>
</dbReference>
<evidence type="ECO:0000256" key="3">
    <source>
        <dbReference type="ARBA" id="ARBA00023163"/>
    </source>
</evidence>
<feature type="region of interest" description="Disordered" evidence="4">
    <location>
        <begin position="341"/>
        <end position="363"/>
    </location>
</feature>
<dbReference type="Proteomes" id="UP000538931">
    <property type="component" value="Unassembled WGS sequence"/>
</dbReference>
<evidence type="ECO:0000256" key="4">
    <source>
        <dbReference type="SAM" id="MobiDB-lite"/>
    </source>
</evidence>
<protein>
    <submittedName>
        <fullName evidence="6">LacI family DNA-binding transcriptional regulator</fullName>
    </submittedName>
</protein>
<dbReference type="PANTHER" id="PTHR30146">
    <property type="entry name" value="LACI-RELATED TRANSCRIPTIONAL REPRESSOR"/>
    <property type="match status" value="1"/>
</dbReference>
<keyword evidence="2 6" id="KW-0238">DNA-binding</keyword>
<keyword evidence="3" id="KW-0804">Transcription</keyword>
<dbReference type="SMART" id="SM00354">
    <property type="entry name" value="HTH_LACI"/>
    <property type="match status" value="1"/>
</dbReference>
<dbReference type="InterPro" id="IPR000843">
    <property type="entry name" value="HTH_LacI"/>
</dbReference>
<dbReference type="Gene3D" id="3.40.50.2300">
    <property type="match status" value="2"/>
</dbReference>
<dbReference type="GO" id="GO:0003700">
    <property type="term" value="F:DNA-binding transcription factor activity"/>
    <property type="evidence" value="ECO:0007669"/>
    <property type="project" value="TreeGrafter"/>
</dbReference>
<feature type="compositionally biased region" description="Polar residues" evidence="4">
    <location>
        <begin position="345"/>
        <end position="357"/>
    </location>
</feature>
<dbReference type="InterPro" id="IPR010982">
    <property type="entry name" value="Lambda_DNA-bd_dom_sf"/>
</dbReference>
<evidence type="ECO:0000259" key="5">
    <source>
        <dbReference type="PROSITE" id="PS50932"/>
    </source>
</evidence>
<keyword evidence="1" id="KW-0805">Transcription regulation</keyword>
<dbReference type="RefSeq" id="WP_181740861.1">
    <property type="nucleotide sequence ID" value="NZ_JACEMT010000052.1"/>
</dbReference>
<feature type="domain" description="HTH lacI-type" evidence="5">
    <location>
        <begin position="5"/>
        <end position="59"/>
    </location>
</feature>
<dbReference type="CDD" id="cd01392">
    <property type="entry name" value="HTH_LacI"/>
    <property type="match status" value="1"/>
</dbReference>
<evidence type="ECO:0000256" key="2">
    <source>
        <dbReference type="ARBA" id="ARBA00023125"/>
    </source>
</evidence>
<dbReference type="Gene3D" id="1.10.260.40">
    <property type="entry name" value="lambda repressor-like DNA-binding domains"/>
    <property type="match status" value="1"/>
</dbReference>
<dbReference type="SUPFAM" id="SSF53822">
    <property type="entry name" value="Periplasmic binding protein-like I"/>
    <property type="match status" value="1"/>
</dbReference>
<name>A0A7W1WZW0_9GAMM</name>
<dbReference type="Pfam" id="PF00356">
    <property type="entry name" value="LacI"/>
    <property type="match status" value="1"/>
</dbReference>
<dbReference type="Pfam" id="PF13377">
    <property type="entry name" value="Peripla_BP_3"/>
    <property type="match status" value="1"/>
</dbReference>
<dbReference type="AlphaFoldDB" id="A0A7W1WZW0"/>
<gene>
    <name evidence="6" type="ORF">H1S06_12975</name>
</gene>